<evidence type="ECO:0000313" key="3">
    <source>
        <dbReference type="EMBL" id="KAB7704736.1"/>
    </source>
</evidence>
<dbReference type="RefSeq" id="WP_152153856.1">
    <property type="nucleotide sequence ID" value="NZ_WEIO01000011.1"/>
</dbReference>
<evidence type="ECO:0000259" key="1">
    <source>
        <dbReference type="Pfam" id="PF22813"/>
    </source>
</evidence>
<evidence type="ECO:0000313" key="4">
    <source>
        <dbReference type="Proteomes" id="UP000429595"/>
    </source>
</evidence>
<dbReference type="EMBL" id="WEIO01000011">
    <property type="protein sequence ID" value="KAB7704736.1"/>
    <property type="molecule type" value="Genomic_DNA"/>
</dbReference>
<organism evidence="3 4">
    <name type="scientific">Bacillus aerolatus</name>
    <dbReference type="NCBI Taxonomy" id="2653354"/>
    <lineage>
        <taxon>Bacteria</taxon>
        <taxon>Bacillati</taxon>
        <taxon>Bacillota</taxon>
        <taxon>Bacilli</taxon>
        <taxon>Bacillales</taxon>
        <taxon>Bacillaceae</taxon>
        <taxon>Bacillus</taxon>
    </lineage>
</organism>
<reference evidence="3 4" key="1">
    <citation type="submission" date="2019-10" db="EMBL/GenBank/DDBJ databases">
        <title>Bacillus aerolatum sp. nov., isolated from bioaerosol of sport playgrounds.</title>
        <authorList>
            <person name="Chen P."/>
            <person name="Zhang G."/>
        </authorList>
    </citation>
    <scope>NUCLEOTIDE SEQUENCE [LARGE SCALE GENOMIC DNA]</scope>
    <source>
        <strain evidence="3 4">CX253</strain>
    </source>
</reference>
<dbReference type="Pfam" id="PF25155">
    <property type="entry name" value="NTF2_YvbJ"/>
    <property type="match status" value="1"/>
</dbReference>
<dbReference type="Proteomes" id="UP000429595">
    <property type="component" value="Unassembled WGS sequence"/>
</dbReference>
<dbReference type="InterPro" id="IPR054529">
    <property type="entry name" value="TcaA_2nd"/>
</dbReference>
<accession>A0A6I1FRT1</accession>
<dbReference type="PANTHER" id="PTHR40038:SF1">
    <property type="entry name" value="MEMBRANE-ASSOCIATED PROTEIN TCAA"/>
    <property type="match status" value="1"/>
</dbReference>
<sequence>MNKKSLIVIVPAAILLIVLGGVFFAVKQAAAPEKVVETLKEAIAKDDPAILQDVIVTDNKQAAVNKASIQAMIAYLKENSSSYDVIKAGLEEQIKENDYATTTQQITLTEDGKKWGMFPNYKLRVKTAAIKVTGQSEADRISLAVNESGKPFKKQKDGQYGPVLPGKYNLEVKVTNELGTFLKEEEKDVWGSPEVSLVIDGNALASSDKGVQKEIMKAMDTFNRDIAVYQTSGFNKSKLTNVTDTILEGSFLLEESFETVKDYIDEIHAQYAGAVINLDDLAIHYFDGRWTADVTALVAYNNKVKYRDIKEFKDNSFRSVSTYSFFYDKKQKRWLIDDVKHRDPVGSEEEYWENKREMKVKNPPVLKWKREGGGIKL</sequence>
<dbReference type="PANTHER" id="PTHR40038">
    <property type="entry name" value="MEMBRANE-ASSOCIATED PROTEIN TCAA"/>
    <property type="match status" value="1"/>
</dbReference>
<feature type="domain" description="TcaA second" evidence="1">
    <location>
        <begin position="32"/>
        <end position="125"/>
    </location>
</feature>
<gene>
    <name evidence="3" type="ORF">F9802_16320</name>
</gene>
<feature type="domain" description="YvbJ-like NTF2-like" evidence="2">
    <location>
        <begin position="215"/>
        <end position="339"/>
    </location>
</feature>
<dbReference type="AlphaFoldDB" id="A0A6I1FRT1"/>
<protein>
    <submittedName>
        <fullName evidence="3">Uncharacterized protein</fullName>
    </submittedName>
</protein>
<dbReference type="Pfam" id="PF22813">
    <property type="entry name" value="TcaA_2nd"/>
    <property type="match status" value="1"/>
</dbReference>
<dbReference type="InterPro" id="IPR056902">
    <property type="entry name" value="NTF2_YvbJ"/>
</dbReference>
<comment type="caution">
    <text evidence="3">The sequence shown here is derived from an EMBL/GenBank/DDBJ whole genome shotgun (WGS) entry which is preliminary data.</text>
</comment>
<name>A0A6I1FRT1_9BACI</name>
<evidence type="ECO:0000259" key="2">
    <source>
        <dbReference type="Pfam" id="PF25155"/>
    </source>
</evidence>
<keyword evidence="4" id="KW-1185">Reference proteome</keyword>
<proteinExistence type="predicted"/>